<feature type="domain" description="Adenylosuccinate lyase PurB C-terminal" evidence="3">
    <location>
        <begin position="81"/>
        <end position="160"/>
    </location>
</feature>
<dbReference type="PANTHER" id="PTHR43411">
    <property type="entry name" value="ADENYLOSUCCINATE LYASE"/>
    <property type="match status" value="1"/>
</dbReference>
<organism evidence="4">
    <name type="scientific">Zea mays</name>
    <name type="common">Maize</name>
    <dbReference type="NCBI Taxonomy" id="4577"/>
    <lineage>
        <taxon>Eukaryota</taxon>
        <taxon>Viridiplantae</taxon>
        <taxon>Streptophyta</taxon>
        <taxon>Embryophyta</taxon>
        <taxon>Tracheophyta</taxon>
        <taxon>Spermatophyta</taxon>
        <taxon>Magnoliopsida</taxon>
        <taxon>Liliopsida</taxon>
        <taxon>Poales</taxon>
        <taxon>Poaceae</taxon>
        <taxon>PACMAD clade</taxon>
        <taxon>Panicoideae</taxon>
        <taxon>Andropogonodae</taxon>
        <taxon>Andropogoneae</taxon>
        <taxon>Tripsacinae</taxon>
        <taxon>Zea</taxon>
    </lineage>
</organism>
<evidence type="ECO:0000256" key="2">
    <source>
        <dbReference type="ARBA" id="ARBA00004734"/>
    </source>
</evidence>
<dbReference type="InterPro" id="IPR047136">
    <property type="entry name" value="PurB_bact"/>
</dbReference>
<name>A0A1D6HFB8_MAIZE</name>
<dbReference type="AlphaFoldDB" id="A0A1D6HFB8"/>
<dbReference type="PANTHER" id="PTHR43411:SF1">
    <property type="entry name" value="ADENYLOSUCCINATE LYASE"/>
    <property type="match status" value="1"/>
</dbReference>
<reference evidence="4" key="1">
    <citation type="submission" date="2015-12" db="EMBL/GenBank/DDBJ databases">
        <title>Update maize B73 reference genome by single molecule sequencing technologies.</title>
        <authorList>
            <consortium name="Maize Genome Sequencing Project"/>
            <person name="Ware D."/>
        </authorList>
    </citation>
    <scope>NUCLEOTIDE SEQUENCE</scope>
    <source>
        <tissue evidence="4">Seedling</tissue>
    </source>
</reference>
<dbReference type="ExpressionAtlas" id="A0A1D6HFB8">
    <property type="expression patterns" value="baseline and differential"/>
</dbReference>
<sequence length="183" mass="20284">MEGGVGRRMEGAGKAVGGWVGRRMEGAGKAVGGDCGRMALMAASANLHCIAYGDPEQNRAPKPFVDAYNNFLSSSRDKCRNRKVNESRLAEDLEQTWEVLAEPIQTVMRIYGIPEPYEKLKELTRGQAVTKDNMQQIINGLDIPEEVRSKLSKLTPHSYTGPAEDLARDIMKWVDLESGFQIK</sequence>
<dbReference type="SMR" id="A0A1D6HFB8"/>
<evidence type="ECO:0000259" key="3">
    <source>
        <dbReference type="Pfam" id="PF08328"/>
    </source>
</evidence>
<dbReference type="SUPFAM" id="SSF48557">
    <property type="entry name" value="L-aspartase-like"/>
    <property type="match status" value="1"/>
</dbReference>
<comment type="pathway">
    <text evidence="2">Purine metabolism; AMP biosynthesis via de novo pathway; AMP from IMP: step 2/2.</text>
</comment>
<dbReference type="InterPro" id="IPR013539">
    <property type="entry name" value="PurB_C"/>
</dbReference>
<dbReference type="InParanoid" id="A0A1D6HFB8"/>
<dbReference type="EMBL" id="CM000781">
    <property type="protein sequence ID" value="AQK73336.1"/>
    <property type="molecule type" value="Genomic_DNA"/>
</dbReference>
<evidence type="ECO:0000256" key="1">
    <source>
        <dbReference type="ARBA" id="ARBA00004706"/>
    </source>
</evidence>
<comment type="pathway">
    <text evidence="1">Purine metabolism; IMP biosynthesis via de novo pathway; 5-amino-1-(5-phospho-D-ribosyl)imidazole-4-carboxamide from 5-amino-1-(5-phospho-D-ribosyl)imidazole-4-carboxylate: step 2/2.</text>
</comment>
<dbReference type="Gene3D" id="1.10.40.30">
    <property type="entry name" value="Fumarase/aspartase (C-terminal domain)"/>
    <property type="match status" value="1"/>
</dbReference>
<protein>
    <submittedName>
        <fullName evidence="4">L-Aspartase-like family protein</fullName>
    </submittedName>
</protein>
<proteinExistence type="predicted"/>
<dbReference type="GO" id="GO:0006188">
    <property type="term" value="P:IMP biosynthetic process"/>
    <property type="evidence" value="ECO:0007669"/>
    <property type="project" value="InterPro"/>
</dbReference>
<dbReference type="STRING" id="4577.A0A1D6HFB8"/>
<dbReference type="Pfam" id="PF08328">
    <property type="entry name" value="ASL_C"/>
    <property type="match status" value="1"/>
</dbReference>
<gene>
    <name evidence="4" type="ORF">ZEAMMB73_Zm00001d017520</name>
</gene>
<dbReference type="InterPro" id="IPR008948">
    <property type="entry name" value="L-Aspartase-like"/>
</dbReference>
<accession>A0A1D6HFB8</accession>
<dbReference type="GO" id="GO:0004018">
    <property type="term" value="F:N6-(1,2-dicarboxyethyl)AMP AMP-lyase (fumarate-forming) activity"/>
    <property type="evidence" value="ECO:0007669"/>
    <property type="project" value="InterPro"/>
</dbReference>
<evidence type="ECO:0000313" key="4">
    <source>
        <dbReference type="EMBL" id="AQK73336.1"/>
    </source>
</evidence>